<feature type="compositionally biased region" description="Polar residues" evidence="2">
    <location>
        <begin position="214"/>
        <end position="226"/>
    </location>
</feature>
<evidence type="ECO:0000256" key="1">
    <source>
        <dbReference type="PROSITE-ProRule" id="PRU00267"/>
    </source>
</evidence>
<dbReference type="InterPro" id="IPR009071">
    <property type="entry name" value="HMG_box_dom"/>
</dbReference>
<dbReference type="OrthoDB" id="1919336at2759"/>
<dbReference type="AlphaFoldDB" id="F0ZJE8"/>
<feature type="compositionally biased region" description="Acidic residues" evidence="2">
    <location>
        <begin position="237"/>
        <end position="292"/>
    </location>
</feature>
<dbReference type="InterPro" id="IPR036910">
    <property type="entry name" value="HMG_box_dom_sf"/>
</dbReference>
<dbReference type="RefSeq" id="XP_003287519.1">
    <property type="nucleotide sequence ID" value="XM_003287471.1"/>
</dbReference>
<evidence type="ECO:0000259" key="3">
    <source>
        <dbReference type="PROSITE" id="PS50118"/>
    </source>
</evidence>
<feature type="compositionally biased region" description="Basic residues" evidence="2">
    <location>
        <begin position="333"/>
        <end position="342"/>
    </location>
</feature>
<gene>
    <name evidence="4" type="ORF">DICPUDRAFT_91932</name>
</gene>
<dbReference type="STRING" id="5786.F0ZJE8"/>
<dbReference type="OMA" id="TQMEEYE"/>
<keyword evidence="5" id="KW-1185">Reference proteome</keyword>
<dbReference type="SUPFAM" id="SSF47095">
    <property type="entry name" value="HMG-box"/>
    <property type="match status" value="1"/>
</dbReference>
<accession>F0ZJE8</accession>
<dbReference type="PROSITE" id="PS50118">
    <property type="entry name" value="HMG_BOX_2"/>
    <property type="match status" value="1"/>
</dbReference>
<dbReference type="Pfam" id="PF00505">
    <property type="entry name" value="HMG_box"/>
    <property type="match status" value="1"/>
</dbReference>
<evidence type="ECO:0000256" key="2">
    <source>
        <dbReference type="SAM" id="MobiDB-lite"/>
    </source>
</evidence>
<feature type="region of interest" description="Disordered" evidence="2">
    <location>
        <begin position="1"/>
        <end position="23"/>
    </location>
</feature>
<feature type="region of interest" description="Disordered" evidence="2">
    <location>
        <begin position="50"/>
        <end position="92"/>
    </location>
</feature>
<feature type="domain" description="HMG box" evidence="3">
    <location>
        <begin position="92"/>
        <end position="148"/>
    </location>
</feature>
<name>F0ZJE8_DICPU</name>
<dbReference type="KEGG" id="dpp:DICPUDRAFT_91932"/>
<dbReference type="EMBL" id="GL871042">
    <property type="protein sequence ID" value="EGC35946.1"/>
    <property type="molecule type" value="Genomic_DNA"/>
</dbReference>
<dbReference type="GeneID" id="10500480"/>
<feature type="compositionally biased region" description="Acidic residues" evidence="2">
    <location>
        <begin position="301"/>
        <end position="313"/>
    </location>
</feature>
<feature type="compositionally biased region" description="Low complexity" evidence="2">
    <location>
        <begin position="8"/>
        <end position="23"/>
    </location>
</feature>
<dbReference type="GO" id="GO:0003677">
    <property type="term" value="F:DNA binding"/>
    <property type="evidence" value="ECO:0007669"/>
    <property type="project" value="UniProtKB-UniRule"/>
</dbReference>
<dbReference type="FunCoup" id="F0ZJE8">
    <property type="interactions" value="398"/>
</dbReference>
<feature type="region of interest" description="Disordered" evidence="2">
    <location>
        <begin position="126"/>
        <end position="342"/>
    </location>
</feature>
<reference evidence="5" key="1">
    <citation type="journal article" date="2011" name="Genome Biol.">
        <title>Comparative genomics of the social amoebae Dictyostelium discoideum and Dictyostelium purpureum.</title>
        <authorList>
            <consortium name="US DOE Joint Genome Institute (JGI-PGF)"/>
            <person name="Sucgang R."/>
            <person name="Kuo A."/>
            <person name="Tian X."/>
            <person name="Salerno W."/>
            <person name="Parikh A."/>
            <person name="Feasley C.L."/>
            <person name="Dalin E."/>
            <person name="Tu H."/>
            <person name="Huang E."/>
            <person name="Barry K."/>
            <person name="Lindquist E."/>
            <person name="Shapiro H."/>
            <person name="Bruce D."/>
            <person name="Schmutz J."/>
            <person name="Salamov A."/>
            <person name="Fey P."/>
            <person name="Gaudet P."/>
            <person name="Anjard C."/>
            <person name="Babu M.M."/>
            <person name="Basu S."/>
            <person name="Bushmanova Y."/>
            <person name="van der Wel H."/>
            <person name="Katoh-Kurasawa M."/>
            <person name="Dinh C."/>
            <person name="Coutinho P.M."/>
            <person name="Saito T."/>
            <person name="Elias M."/>
            <person name="Schaap P."/>
            <person name="Kay R.R."/>
            <person name="Henrissat B."/>
            <person name="Eichinger L."/>
            <person name="Rivero F."/>
            <person name="Putnam N.H."/>
            <person name="West C.M."/>
            <person name="Loomis W.F."/>
            <person name="Chisholm R.L."/>
            <person name="Shaulsky G."/>
            <person name="Strassmann J.E."/>
            <person name="Queller D.C."/>
            <person name="Kuspa A."/>
            <person name="Grigoriev I.V."/>
        </authorList>
    </citation>
    <scope>NUCLEOTIDE SEQUENCE [LARGE SCALE GENOMIC DNA]</scope>
    <source>
        <strain evidence="5">QSDP1</strain>
    </source>
</reference>
<feature type="compositionally biased region" description="Basic and acidic residues" evidence="2">
    <location>
        <begin position="50"/>
        <end position="69"/>
    </location>
</feature>
<dbReference type="VEuPathDB" id="AmoebaDB:DICPUDRAFT_91932"/>
<dbReference type="GO" id="GO:0005634">
    <property type="term" value="C:nucleus"/>
    <property type="evidence" value="ECO:0007669"/>
    <property type="project" value="UniProtKB-UniRule"/>
</dbReference>
<keyword evidence="1" id="KW-0238">DNA-binding</keyword>
<organism evidence="4 5">
    <name type="scientific">Dictyostelium purpureum</name>
    <name type="common">Slime mold</name>
    <dbReference type="NCBI Taxonomy" id="5786"/>
    <lineage>
        <taxon>Eukaryota</taxon>
        <taxon>Amoebozoa</taxon>
        <taxon>Evosea</taxon>
        <taxon>Eumycetozoa</taxon>
        <taxon>Dictyostelia</taxon>
        <taxon>Dictyosteliales</taxon>
        <taxon>Dictyosteliaceae</taxon>
        <taxon>Dictyostelium</taxon>
    </lineage>
</organism>
<dbReference type="Gene3D" id="1.10.30.10">
    <property type="entry name" value="High mobility group box domain"/>
    <property type="match status" value="1"/>
</dbReference>
<feature type="DNA-binding region" description="HMG box" evidence="1">
    <location>
        <begin position="92"/>
        <end position="148"/>
    </location>
</feature>
<evidence type="ECO:0000313" key="4">
    <source>
        <dbReference type="EMBL" id="EGC35946.1"/>
    </source>
</evidence>
<protein>
    <recommendedName>
        <fullName evidence="3">HMG box domain-containing protein</fullName>
    </recommendedName>
</protein>
<dbReference type="InParanoid" id="F0ZJE8"/>
<sequence>MKTKSSNKKNVTVNNTTTPIISTNSIPVKNEEDELAEIEIVKKQFQEFKIKNKKQKEEHEKEIKKKLENEQQSNHPHHIADHSHSGIKRSKPLAPTSAFQFYKDANPSKSPGFLLEKWRELADHEKKHFNDMAQKDKERYHTQMEEYEKIHSQVTHQKLQKKQIKKKTSDDESQNNGPKKLTKKEKLKKAQEDKEIAKQEKLNGTKKYSKKSETVVTISSSPSKKTVNIKKCNNSNDDSDSDDTEEEEEEGNDCEENEEEEDEEDEEDDDEEDEEDDEEDDDEDEDEGDESGNESNHSAFEEDVFIDEDDTDGWGEMKRGFKSSHHNSSNAKHNNRRVKWNK</sequence>
<feature type="compositionally biased region" description="Basic and acidic residues" evidence="2">
    <location>
        <begin position="188"/>
        <end position="203"/>
    </location>
</feature>
<dbReference type="eggNOG" id="ENOG502RE1X">
    <property type="taxonomic scope" value="Eukaryota"/>
</dbReference>
<dbReference type="SMART" id="SM00398">
    <property type="entry name" value="HMG"/>
    <property type="match status" value="1"/>
</dbReference>
<evidence type="ECO:0000313" key="5">
    <source>
        <dbReference type="Proteomes" id="UP000001064"/>
    </source>
</evidence>
<proteinExistence type="predicted"/>
<feature type="compositionally biased region" description="Basic and acidic residues" evidence="2">
    <location>
        <begin position="126"/>
        <end position="151"/>
    </location>
</feature>
<keyword evidence="1" id="KW-0539">Nucleus</keyword>
<dbReference type="Proteomes" id="UP000001064">
    <property type="component" value="Unassembled WGS sequence"/>
</dbReference>